<dbReference type="InterPro" id="IPR000847">
    <property type="entry name" value="LysR_HTH_N"/>
</dbReference>
<evidence type="ECO:0000313" key="7">
    <source>
        <dbReference type="Proteomes" id="UP000078225"/>
    </source>
</evidence>
<dbReference type="PANTHER" id="PTHR30537">
    <property type="entry name" value="HTH-TYPE TRANSCRIPTIONAL REGULATOR"/>
    <property type="match status" value="1"/>
</dbReference>
<dbReference type="PANTHER" id="PTHR30537:SF5">
    <property type="entry name" value="HTH-TYPE TRANSCRIPTIONAL ACTIVATOR TTDR-RELATED"/>
    <property type="match status" value="1"/>
</dbReference>
<evidence type="ECO:0000256" key="2">
    <source>
        <dbReference type="ARBA" id="ARBA00023015"/>
    </source>
</evidence>
<dbReference type="Pfam" id="PF03466">
    <property type="entry name" value="LysR_substrate"/>
    <property type="match status" value="1"/>
</dbReference>
<dbReference type="FunFam" id="1.10.10.10:FF:000001">
    <property type="entry name" value="LysR family transcriptional regulator"/>
    <property type="match status" value="1"/>
</dbReference>
<dbReference type="RefSeq" id="WP_064600344.1">
    <property type="nucleotide sequence ID" value="NZ_CP134782.1"/>
</dbReference>
<dbReference type="InterPro" id="IPR036390">
    <property type="entry name" value="WH_DNA-bd_sf"/>
</dbReference>
<keyword evidence="7" id="KW-1185">Reference proteome</keyword>
<feature type="domain" description="HTH lysR-type" evidence="5">
    <location>
        <begin position="1"/>
        <end position="59"/>
    </location>
</feature>
<evidence type="ECO:0000256" key="4">
    <source>
        <dbReference type="ARBA" id="ARBA00023163"/>
    </source>
</evidence>
<evidence type="ECO:0000259" key="5">
    <source>
        <dbReference type="PROSITE" id="PS50931"/>
    </source>
</evidence>
<dbReference type="SUPFAM" id="SSF53850">
    <property type="entry name" value="Periplasmic binding protein-like II"/>
    <property type="match status" value="1"/>
</dbReference>
<dbReference type="OrthoDB" id="8885940at2"/>
<dbReference type="InterPro" id="IPR005119">
    <property type="entry name" value="LysR_subst-bd"/>
</dbReference>
<proteinExistence type="inferred from homology"/>
<evidence type="ECO:0000256" key="3">
    <source>
        <dbReference type="ARBA" id="ARBA00023125"/>
    </source>
</evidence>
<organism evidence="6 7">
    <name type="scientific">Mangrovibacter phragmitis</name>
    <dbReference type="NCBI Taxonomy" id="1691903"/>
    <lineage>
        <taxon>Bacteria</taxon>
        <taxon>Pseudomonadati</taxon>
        <taxon>Pseudomonadota</taxon>
        <taxon>Gammaproteobacteria</taxon>
        <taxon>Enterobacterales</taxon>
        <taxon>Enterobacteriaceae</taxon>
        <taxon>Mangrovibacter</taxon>
    </lineage>
</organism>
<evidence type="ECO:0000313" key="6">
    <source>
        <dbReference type="EMBL" id="OAT75424.1"/>
    </source>
</evidence>
<name>A0A1B7KZC4_9ENTR</name>
<dbReference type="AlphaFoldDB" id="A0A1B7KZC4"/>
<dbReference type="Proteomes" id="UP000078225">
    <property type="component" value="Unassembled WGS sequence"/>
</dbReference>
<dbReference type="Pfam" id="PF00126">
    <property type="entry name" value="HTH_1"/>
    <property type="match status" value="1"/>
</dbReference>
<keyword evidence="3" id="KW-0238">DNA-binding</keyword>
<dbReference type="PROSITE" id="PS50931">
    <property type="entry name" value="HTH_LYSR"/>
    <property type="match status" value="1"/>
</dbReference>
<protein>
    <submittedName>
        <fullName evidence="6">Transcriptional regulator</fullName>
    </submittedName>
</protein>
<comment type="caution">
    <text evidence="6">The sequence shown here is derived from an EMBL/GenBank/DDBJ whole genome shotgun (WGS) entry which is preliminary data.</text>
</comment>
<dbReference type="InterPro" id="IPR058163">
    <property type="entry name" value="LysR-type_TF_proteobact-type"/>
</dbReference>
<dbReference type="Gene3D" id="3.40.190.290">
    <property type="match status" value="1"/>
</dbReference>
<keyword evidence="2" id="KW-0805">Transcription regulation</keyword>
<dbReference type="STRING" id="1691903.A9B99_13970"/>
<dbReference type="SUPFAM" id="SSF46785">
    <property type="entry name" value="Winged helix' DNA-binding domain"/>
    <property type="match status" value="1"/>
</dbReference>
<evidence type="ECO:0000256" key="1">
    <source>
        <dbReference type="ARBA" id="ARBA00009437"/>
    </source>
</evidence>
<keyword evidence="4" id="KW-0804">Transcription</keyword>
<dbReference type="InterPro" id="IPR036388">
    <property type="entry name" value="WH-like_DNA-bd_sf"/>
</dbReference>
<dbReference type="CDD" id="cd08422">
    <property type="entry name" value="PBP2_CrgA_like"/>
    <property type="match status" value="1"/>
</dbReference>
<reference evidence="7" key="1">
    <citation type="submission" date="2016-05" db="EMBL/GenBank/DDBJ databases">
        <authorList>
            <person name="Behera P."/>
            <person name="Vaishampayan P."/>
            <person name="Singh N."/>
            <person name="Raina V."/>
            <person name="Suar M."/>
            <person name="Pattnaik A."/>
            <person name="Rastogi G."/>
        </authorList>
    </citation>
    <scope>NUCLEOTIDE SEQUENCE [LARGE SCALE GENOMIC DNA]</scope>
    <source>
        <strain evidence="7">MP23</strain>
    </source>
</reference>
<dbReference type="GO" id="GO:0003677">
    <property type="term" value="F:DNA binding"/>
    <property type="evidence" value="ECO:0007669"/>
    <property type="project" value="UniProtKB-KW"/>
</dbReference>
<dbReference type="Gene3D" id="1.10.10.10">
    <property type="entry name" value="Winged helix-like DNA-binding domain superfamily/Winged helix DNA-binding domain"/>
    <property type="match status" value="1"/>
</dbReference>
<sequence length="299" mass="33456">MDRLDCDRMFVMVLELGSFARAAQRLNTSHGQASRLISRLEKELGIQLFKRSTRSLAPTDVGLAYYERVKVLIDAFEALDADVRHTARDPSGKLRISAPVTFGTRQLTPVMVNFAREYPNIELDVSFSDRRVNIVEEGFDMALRIGNLEDSSLIARKLCDIHITTVASPTYLASAGTPEHWRSLADFDCIVDSNFRDPNHWHFHEGGQLIPFPVKGRLRFSNAEACLSAVVAGLGIARLPTFVAGDAIHRGEVVKLLAQWDTPPLGLYAIYPPSRHLAHKSRTFIDYLVTAFAAQSWFD</sequence>
<accession>A0A1B7KZC4</accession>
<dbReference type="GO" id="GO:0003700">
    <property type="term" value="F:DNA-binding transcription factor activity"/>
    <property type="evidence" value="ECO:0007669"/>
    <property type="project" value="InterPro"/>
</dbReference>
<comment type="similarity">
    <text evidence="1">Belongs to the LysR transcriptional regulatory family.</text>
</comment>
<dbReference type="EMBL" id="LYRP01000047">
    <property type="protein sequence ID" value="OAT75424.1"/>
    <property type="molecule type" value="Genomic_DNA"/>
</dbReference>
<gene>
    <name evidence="6" type="ORF">A9B99_13970</name>
</gene>